<gene>
    <name evidence="1" type="ORF">M8818_003453</name>
</gene>
<protein>
    <submittedName>
        <fullName evidence="1">Uncharacterized protein</fullName>
    </submittedName>
</protein>
<name>A0ACC3SEN4_9PEZI</name>
<reference evidence="1" key="1">
    <citation type="submission" date="2024-02" db="EMBL/GenBank/DDBJ databases">
        <title>Metagenome Assembled Genome of Zalaria obscura JY119.</title>
        <authorList>
            <person name="Vighnesh L."/>
            <person name="Jagadeeshwari U."/>
            <person name="Venkata Ramana C."/>
            <person name="Sasikala C."/>
        </authorList>
    </citation>
    <scope>NUCLEOTIDE SEQUENCE</scope>
    <source>
        <strain evidence="1">JY119</strain>
    </source>
</reference>
<sequence length="93" mass="10090">MEMAGGDWGATFGPRSGLDTYAVNDHKRRGIEAGRLPSGKLQAGRDTRSARLKGVYWHVGRQGLGRGIKRRLAAPRLTQEGKPDCSSSGVQNR</sequence>
<comment type="caution">
    <text evidence="1">The sequence shown here is derived from an EMBL/GenBank/DDBJ whole genome shotgun (WGS) entry which is preliminary data.</text>
</comment>
<accession>A0ACC3SEN4</accession>
<evidence type="ECO:0000313" key="1">
    <source>
        <dbReference type="EMBL" id="KAK8210286.1"/>
    </source>
</evidence>
<keyword evidence="2" id="KW-1185">Reference proteome</keyword>
<evidence type="ECO:0000313" key="2">
    <source>
        <dbReference type="Proteomes" id="UP001320706"/>
    </source>
</evidence>
<organism evidence="1 2">
    <name type="scientific">Zalaria obscura</name>
    <dbReference type="NCBI Taxonomy" id="2024903"/>
    <lineage>
        <taxon>Eukaryota</taxon>
        <taxon>Fungi</taxon>
        <taxon>Dikarya</taxon>
        <taxon>Ascomycota</taxon>
        <taxon>Pezizomycotina</taxon>
        <taxon>Dothideomycetes</taxon>
        <taxon>Dothideomycetidae</taxon>
        <taxon>Dothideales</taxon>
        <taxon>Zalariaceae</taxon>
        <taxon>Zalaria</taxon>
    </lineage>
</organism>
<dbReference type="Proteomes" id="UP001320706">
    <property type="component" value="Unassembled WGS sequence"/>
</dbReference>
<dbReference type="EMBL" id="JAMKPW020000015">
    <property type="protein sequence ID" value="KAK8210286.1"/>
    <property type="molecule type" value="Genomic_DNA"/>
</dbReference>
<proteinExistence type="predicted"/>